<evidence type="ECO:0008006" key="4">
    <source>
        <dbReference type="Google" id="ProtNLM"/>
    </source>
</evidence>
<evidence type="ECO:0000313" key="2">
    <source>
        <dbReference type="EMBL" id="KAK7254357.1"/>
    </source>
</evidence>
<protein>
    <recommendedName>
        <fullName evidence="4">Ankyrin repeat domain-containing protein</fullName>
    </recommendedName>
</protein>
<accession>A0ABR1GEG5</accession>
<dbReference type="InterPro" id="IPR036770">
    <property type="entry name" value="Ankyrin_rpt-contain_sf"/>
</dbReference>
<organism evidence="2 3">
    <name type="scientific">Aureococcus anophagefferens</name>
    <name type="common">Harmful bloom alga</name>
    <dbReference type="NCBI Taxonomy" id="44056"/>
    <lineage>
        <taxon>Eukaryota</taxon>
        <taxon>Sar</taxon>
        <taxon>Stramenopiles</taxon>
        <taxon>Ochrophyta</taxon>
        <taxon>Pelagophyceae</taxon>
        <taxon>Pelagomonadales</taxon>
        <taxon>Pelagomonadaceae</taxon>
        <taxon>Aureococcus</taxon>
    </lineage>
</organism>
<dbReference type="Pfam" id="PF12796">
    <property type="entry name" value="Ank_2"/>
    <property type="match status" value="1"/>
</dbReference>
<dbReference type="SUPFAM" id="SSF48403">
    <property type="entry name" value="Ankyrin repeat"/>
    <property type="match status" value="1"/>
</dbReference>
<evidence type="ECO:0000313" key="3">
    <source>
        <dbReference type="Proteomes" id="UP001363151"/>
    </source>
</evidence>
<dbReference type="Proteomes" id="UP001363151">
    <property type="component" value="Unassembled WGS sequence"/>
</dbReference>
<proteinExistence type="predicted"/>
<dbReference type="Gene3D" id="1.25.40.20">
    <property type="entry name" value="Ankyrin repeat-containing domain"/>
    <property type="match status" value="1"/>
</dbReference>
<gene>
    <name evidence="2" type="ORF">SO694_00009446</name>
</gene>
<reference evidence="2 3" key="1">
    <citation type="submission" date="2024-03" db="EMBL/GenBank/DDBJ databases">
        <title>Aureococcus anophagefferens CCMP1851 and Kratosvirus quantuckense: Draft genome of a second virus-susceptible host strain in the model system.</title>
        <authorList>
            <person name="Chase E."/>
            <person name="Truchon A.R."/>
            <person name="Schepens W."/>
            <person name="Wilhelm S.W."/>
        </authorList>
    </citation>
    <scope>NUCLEOTIDE SEQUENCE [LARGE SCALE GENOMIC DNA]</scope>
    <source>
        <strain evidence="2 3">CCMP1851</strain>
    </source>
</reference>
<evidence type="ECO:0000256" key="1">
    <source>
        <dbReference type="SAM" id="MobiDB-lite"/>
    </source>
</evidence>
<feature type="compositionally biased region" description="Low complexity" evidence="1">
    <location>
        <begin position="292"/>
        <end position="309"/>
    </location>
</feature>
<dbReference type="SMART" id="SM00248">
    <property type="entry name" value="ANK"/>
    <property type="match status" value="2"/>
</dbReference>
<comment type="caution">
    <text evidence="2">The sequence shown here is derived from an EMBL/GenBank/DDBJ whole genome shotgun (WGS) entry which is preliminary data.</text>
</comment>
<keyword evidence="3" id="KW-1185">Reference proteome</keyword>
<dbReference type="InterPro" id="IPR002110">
    <property type="entry name" value="Ankyrin_rpt"/>
</dbReference>
<name>A0ABR1GEG5_AURAN</name>
<dbReference type="EMBL" id="JBBJCI010000031">
    <property type="protein sequence ID" value="KAK7254357.1"/>
    <property type="molecule type" value="Genomic_DNA"/>
</dbReference>
<feature type="region of interest" description="Disordered" evidence="1">
    <location>
        <begin position="284"/>
        <end position="309"/>
    </location>
</feature>
<sequence>MADVSELSQRVLQLTLDDEPAQLRAALQDLEPEDERGFAATTDEGAYATHIAANFGRFHCLAELLDRGCPALRMPSGHTPLMVACQSGAVDCVAALVEFYPEDAVQNSRVDAPSSSPSARAPVYADAPEVGSADDVPVVDGAARAEVAVDLVDEAHARGRAGLAEWLREVGVFALAAAGLPLLCFANDIPAAWHPTLLRAGADPDVEPLGAFGRALWAGDERGTTRTWVPMARRPWRPDSHFLYPRGARRRAEAAAAVGWALERGGRRHLATIFTGRSCPTPRARAGATRCPWPTSAARASSAPTWAAW</sequence>